<gene>
    <name evidence="8" type="ordered locus">Msil_3018</name>
</gene>
<name>B8EKQ1_METSB</name>
<dbReference type="AlphaFoldDB" id="B8EKQ1"/>
<evidence type="ECO:0000256" key="6">
    <source>
        <dbReference type="ARBA" id="ARBA00022840"/>
    </source>
</evidence>
<dbReference type="SUPFAM" id="SSF53613">
    <property type="entry name" value="Ribokinase-like"/>
    <property type="match status" value="1"/>
</dbReference>
<dbReference type="EC" id="2.7.1.49" evidence="2"/>
<dbReference type="PANTHER" id="PTHR20858:SF17">
    <property type="entry name" value="HYDROXYMETHYLPYRIMIDINE_PHOSPHOMETHYLPYRIMIDINE KINASE THI20-RELATED"/>
    <property type="match status" value="1"/>
</dbReference>
<keyword evidence="4" id="KW-0547">Nucleotide-binding</keyword>
<dbReference type="eggNOG" id="COG0351">
    <property type="taxonomic scope" value="Bacteria"/>
</dbReference>
<dbReference type="EMBL" id="CP001280">
    <property type="protein sequence ID" value="ACK51929.1"/>
    <property type="molecule type" value="Genomic_DNA"/>
</dbReference>
<feature type="domain" description="Pyridoxamine kinase/Phosphomethylpyrimidine kinase" evidence="7">
    <location>
        <begin position="12"/>
        <end position="260"/>
    </location>
</feature>
<dbReference type="PANTHER" id="PTHR20858">
    <property type="entry name" value="PHOSPHOMETHYLPYRIMIDINE KINASE"/>
    <property type="match status" value="1"/>
</dbReference>
<dbReference type="UniPathway" id="UPA00060">
    <property type="reaction ID" value="UER00138"/>
</dbReference>
<dbReference type="NCBIfam" id="TIGR00097">
    <property type="entry name" value="HMP-P_kinase"/>
    <property type="match status" value="1"/>
</dbReference>
<keyword evidence="3 8" id="KW-0808">Transferase</keyword>
<dbReference type="OrthoDB" id="9810880at2"/>
<accession>B8EKQ1</accession>
<evidence type="ECO:0000313" key="9">
    <source>
        <dbReference type="Proteomes" id="UP000002257"/>
    </source>
</evidence>
<dbReference type="Proteomes" id="UP000002257">
    <property type="component" value="Chromosome"/>
</dbReference>
<dbReference type="GO" id="GO:0005524">
    <property type="term" value="F:ATP binding"/>
    <property type="evidence" value="ECO:0007669"/>
    <property type="project" value="UniProtKB-KW"/>
</dbReference>
<evidence type="ECO:0000256" key="4">
    <source>
        <dbReference type="ARBA" id="ARBA00022741"/>
    </source>
</evidence>
<dbReference type="GO" id="GO:0005829">
    <property type="term" value="C:cytosol"/>
    <property type="evidence" value="ECO:0007669"/>
    <property type="project" value="TreeGrafter"/>
</dbReference>
<protein>
    <recommendedName>
        <fullName evidence="2">hydroxymethylpyrimidine kinase</fullName>
        <ecNumber evidence="2">2.7.1.49</ecNumber>
    </recommendedName>
</protein>
<dbReference type="STRING" id="395965.Msil_3018"/>
<comment type="pathway">
    <text evidence="1">Cofactor biosynthesis; thiamine diphosphate biosynthesis.</text>
</comment>
<organism evidence="8 9">
    <name type="scientific">Methylocella silvestris (strain DSM 15510 / CIP 108128 / LMG 27833 / NCIMB 13906 / BL2)</name>
    <dbReference type="NCBI Taxonomy" id="395965"/>
    <lineage>
        <taxon>Bacteria</taxon>
        <taxon>Pseudomonadati</taxon>
        <taxon>Pseudomonadota</taxon>
        <taxon>Alphaproteobacteria</taxon>
        <taxon>Hyphomicrobiales</taxon>
        <taxon>Beijerinckiaceae</taxon>
        <taxon>Methylocella</taxon>
    </lineage>
</organism>
<keyword evidence="9" id="KW-1185">Reference proteome</keyword>
<dbReference type="KEGG" id="msl:Msil_3018"/>
<dbReference type="GO" id="GO:0008972">
    <property type="term" value="F:phosphomethylpyrimidine kinase activity"/>
    <property type="evidence" value="ECO:0007669"/>
    <property type="project" value="InterPro"/>
</dbReference>
<dbReference type="GO" id="GO:0008902">
    <property type="term" value="F:hydroxymethylpyrimidine kinase activity"/>
    <property type="evidence" value="ECO:0007669"/>
    <property type="project" value="UniProtKB-EC"/>
</dbReference>
<dbReference type="InterPro" id="IPR029056">
    <property type="entry name" value="Ribokinase-like"/>
</dbReference>
<evidence type="ECO:0000313" key="8">
    <source>
        <dbReference type="EMBL" id="ACK51929.1"/>
    </source>
</evidence>
<dbReference type="HOGENOM" id="CLU_020520_0_1_5"/>
<dbReference type="FunFam" id="3.40.1190.20:FF:000003">
    <property type="entry name" value="Phosphomethylpyrimidine kinase ThiD"/>
    <property type="match status" value="1"/>
</dbReference>
<proteinExistence type="predicted"/>
<dbReference type="InterPro" id="IPR013749">
    <property type="entry name" value="PM/HMP-P_kinase-1"/>
</dbReference>
<dbReference type="RefSeq" id="WP_012591998.1">
    <property type="nucleotide sequence ID" value="NC_011666.1"/>
</dbReference>
<keyword evidence="5 8" id="KW-0418">Kinase</keyword>
<sequence>MTPNILSIAGSDPSGGAGIQADLKTFSALGCYGMAAITALTAQNTRGVGAVHVPPADFVAAQIDAIFDDITVAAVKIGMLGSAAVVEAVADRLAFYKPPAIVLDPVLAATSGDTLAGEGVEQAIVARLFPLATLVTPNLNEAWRLSGAPRPFGPAQMREAADRLVRLGAKAVLIKGGDAGGETSEDFFLDGATEEILSAPRVNTRNTHGTGCTLSSAIAAFLGRGLPLLDAVAAAKAYLTGALGAAAALNVGTGQGHGPTHHFFALWPKA</sequence>
<evidence type="ECO:0000256" key="5">
    <source>
        <dbReference type="ARBA" id="ARBA00022777"/>
    </source>
</evidence>
<dbReference type="Gene3D" id="3.40.1190.20">
    <property type="match status" value="1"/>
</dbReference>
<evidence type="ECO:0000256" key="3">
    <source>
        <dbReference type="ARBA" id="ARBA00022679"/>
    </source>
</evidence>
<evidence type="ECO:0000256" key="1">
    <source>
        <dbReference type="ARBA" id="ARBA00004948"/>
    </source>
</evidence>
<dbReference type="CDD" id="cd01169">
    <property type="entry name" value="HMPP_kinase"/>
    <property type="match status" value="1"/>
</dbReference>
<reference evidence="8 9" key="1">
    <citation type="journal article" date="2010" name="J. Bacteriol.">
        <title>Complete genome sequence of the aerobic facultative methanotroph Methylocella silvestris BL2.</title>
        <authorList>
            <person name="Chen Y."/>
            <person name="Crombie A."/>
            <person name="Rahman M.T."/>
            <person name="Dedysh S.N."/>
            <person name="Liesack W."/>
            <person name="Stott M.B."/>
            <person name="Alam M."/>
            <person name="Theisen A.R."/>
            <person name="Murrell J.C."/>
            <person name="Dunfield P.F."/>
        </authorList>
    </citation>
    <scope>NUCLEOTIDE SEQUENCE [LARGE SCALE GENOMIC DNA]</scope>
    <source>
        <strain evidence="9">DSM 15510 / CIP 108128 / LMG 27833 / NCIMB 13906 / BL2</strain>
    </source>
</reference>
<keyword evidence="6" id="KW-0067">ATP-binding</keyword>
<evidence type="ECO:0000256" key="2">
    <source>
        <dbReference type="ARBA" id="ARBA00012135"/>
    </source>
</evidence>
<dbReference type="InterPro" id="IPR004399">
    <property type="entry name" value="HMP/HMP-P_kinase_dom"/>
</dbReference>
<dbReference type="Pfam" id="PF08543">
    <property type="entry name" value="Phos_pyr_kin"/>
    <property type="match status" value="1"/>
</dbReference>
<dbReference type="GO" id="GO:0009228">
    <property type="term" value="P:thiamine biosynthetic process"/>
    <property type="evidence" value="ECO:0007669"/>
    <property type="project" value="InterPro"/>
</dbReference>
<dbReference type="GO" id="GO:0009229">
    <property type="term" value="P:thiamine diphosphate biosynthetic process"/>
    <property type="evidence" value="ECO:0007669"/>
    <property type="project" value="UniProtKB-UniPathway"/>
</dbReference>
<evidence type="ECO:0000259" key="7">
    <source>
        <dbReference type="Pfam" id="PF08543"/>
    </source>
</evidence>